<dbReference type="AlphaFoldDB" id="A0A0E2BT25"/>
<dbReference type="EMBL" id="AHON02000028">
    <property type="protein sequence ID" value="EKO34652.1"/>
    <property type="molecule type" value="Genomic_DNA"/>
</dbReference>
<protein>
    <submittedName>
        <fullName evidence="1">Uncharacterized protein</fullName>
    </submittedName>
</protein>
<reference evidence="1" key="1">
    <citation type="submission" date="2012-10" db="EMBL/GenBank/DDBJ databases">
        <authorList>
            <person name="Harkins D.M."/>
            <person name="Durkin A.S."/>
            <person name="Brinkac L.M."/>
            <person name="Haft D.H."/>
            <person name="Selengut J.D."/>
            <person name="Sanka R."/>
            <person name="DePew J."/>
            <person name="Purushe J."/>
            <person name="Matthias M.A."/>
            <person name="Vinetz J.M."/>
            <person name="Sutton G.G."/>
            <person name="Nierman W.C."/>
            <person name="Fouts D.E."/>
        </authorList>
    </citation>
    <scope>NUCLEOTIDE SEQUENCE [LARGE SCALE GENOMIC DNA]</scope>
    <source>
        <strain evidence="1">MOR084</strain>
    </source>
</reference>
<name>A0A0E2BT25_9LEPT</name>
<dbReference type="Proteomes" id="UP000006329">
    <property type="component" value="Unassembled WGS sequence"/>
</dbReference>
<evidence type="ECO:0000313" key="1">
    <source>
        <dbReference type="EMBL" id="EKO34652.1"/>
    </source>
</evidence>
<evidence type="ECO:0000313" key="2">
    <source>
        <dbReference type="Proteomes" id="UP000006329"/>
    </source>
</evidence>
<comment type="caution">
    <text evidence="1">The sequence shown here is derived from an EMBL/GenBank/DDBJ whole genome shotgun (WGS) entry which is preliminary data.</text>
</comment>
<keyword evidence="2" id="KW-1185">Reference proteome</keyword>
<proteinExistence type="predicted"/>
<accession>A0A0E2BT25</accession>
<sequence length="46" mass="5114">MDGDVTSYPGRSNRISILLFFPKKPPLEMSKLGQGVEKIETDVCCL</sequence>
<gene>
    <name evidence="1" type="ORF">LEP1GSC179_4113</name>
</gene>
<organism evidence="1 2">
    <name type="scientific">Leptospira santarosai str. MOR084</name>
    <dbReference type="NCBI Taxonomy" id="1049984"/>
    <lineage>
        <taxon>Bacteria</taxon>
        <taxon>Pseudomonadati</taxon>
        <taxon>Spirochaetota</taxon>
        <taxon>Spirochaetia</taxon>
        <taxon>Leptospirales</taxon>
        <taxon>Leptospiraceae</taxon>
        <taxon>Leptospira</taxon>
    </lineage>
</organism>